<dbReference type="AlphaFoldDB" id="A0A7C8KFX8"/>
<feature type="transmembrane region" description="Helical" evidence="2">
    <location>
        <begin position="44"/>
        <end position="69"/>
    </location>
</feature>
<accession>A0A7C8KFX8</accession>
<dbReference type="Proteomes" id="UP000297595">
    <property type="component" value="Unassembled WGS sequence"/>
</dbReference>
<gene>
    <name evidence="3" type="ORF">EYR41_002164</name>
</gene>
<reference evidence="3 4" key="1">
    <citation type="submission" date="2019-03" db="EMBL/GenBank/DDBJ databases">
        <title>Nematode-trapping fungi genome.</title>
        <authorList>
            <person name="Vidal-Diez De Ulzurrun G."/>
        </authorList>
    </citation>
    <scope>NUCLEOTIDE SEQUENCE [LARGE SCALE GENOMIC DNA]</scope>
    <source>
        <strain evidence="3 4">TWF154</strain>
    </source>
</reference>
<feature type="region of interest" description="Disordered" evidence="1">
    <location>
        <begin position="159"/>
        <end position="250"/>
    </location>
</feature>
<feature type="compositionally biased region" description="Polar residues" evidence="1">
    <location>
        <begin position="430"/>
        <end position="444"/>
    </location>
</feature>
<evidence type="ECO:0000313" key="3">
    <source>
        <dbReference type="EMBL" id="TGJ75224.1"/>
    </source>
</evidence>
<proteinExistence type="predicted"/>
<evidence type="ECO:0000256" key="1">
    <source>
        <dbReference type="SAM" id="MobiDB-lite"/>
    </source>
</evidence>
<feature type="compositionally biased region" description="Gly residues" evidence="1">
    <location>
        <begin position="469"/>
        <end position="482"/>
    </location>
</feature>
<name>A0A7C8KFX8_ORBOL</name>
<feature type="transmembrane region" description="Helical" evidence="2">
    <location>
        <begin position="76"/>
        <end position="96"/>
    </location>
</feature>
<feature type="transmembrane region" description="Helical" evidence="2">
    <location>
        <begin position="127"/>
        <end position="152"/>
    </location>
</feature>
<sequence>MAVLAKLLSSTFRVLQILGTLFNTGCLTYFIVRLANRNLISGRALAVEIISGAGLLWSIFAFVFSVCLLQKTFFQSFTVIGDALFMGGFIAVSVLLRDSWDGDCSSSNLYVPWLQRGGNNLVANCRIIKGIFITSIILSVLFFLTMLTAFLAHKSAKKDRAYGPSPANNYTSGRGKRHKNRDLESAAVAGPALVPPVTDNRVSHDSKYTDATEKTNDPALQSGTTGTDREYLAPRGYTGNNATVSPIPSRANIRSKDNSHAGQYAAAGALAGGAAVAHHQHKKNAYGTNQDGLPLHPGPEDHTTEHIPQEPERLGTMNTYGTNPNVVSQDSERLGTMNTYGTNPNVVPQDPDRLGTMNTYGTNTNSAYSELDTRNTDMPSPYHVPGAYPGSKNSIQPTAFYPASNTHELSSGTNPHYYSNEMEAGGYQNYQQPPQELGTTTTTEGARRYEEYQTPVTPLADERREEVGFGYGNGPGMTGGGSNQVSTLPELGREDGKRF</sequence>
<feature type="transmembrane region" description="Helical" evidence="2">
    <location>
        <begin position="12"/>
        <end position="32"/>
    </location>
</feature>
<dbReference type="EMBL" id="SOZJ01000001">
    <property type="protein sequence ID" value="TGJ75224.1"/>
    <property type="molecule type" value="Genomic_DNA"/>
</dbReference>
<feature type="compositionally biased region" description="Low complexity" evidence="1">
    <location>
        <begin position="186"/>
        <end position="197"/>
    </location>
</feature>
<comment type="caution">
    <text evidence="3">The sequence shown here is derived from an EMBL/GenBank/DDBJ whole genome shotgun (WGS) entry which is preliminary data.</text>
</comment>
<protein>
    <submittedName>
        <fullName evidence="3">Uncharacterized protein</fullName>
    </submittedName>
</protein>
<organism evidence="3 4">
    <name type="scientific">Orbilia oligospora</name>
    <name type="common">Nematode-trapping fungus</name>
    <name type="synonym">Arthrobotrys oligospora</name>
    <dbReference type="NCBI Taxonomy" id="2813651"/>
    <lineage>
        <taxon>Eukaryota</taxon>
        <taxon>Fungi</taxon>
        <taxon>Dikarya</taxon>
        <taxon>Ascomycota</taxon>
        <taxon>Pezizomycotina</taxon>
        <taxon>Orbiliomycetes</taxon>
        <taxon>Orbiliales</taxon>
        <taxon>Orbiliaceae</taxon>
        <taxon>Orbilia</taxon>
    </lineage>
</organism>
<keyword evidence="2" id="KW-1133">Transmembrane helix</keyword>
<evidence type="ECO:0000313" key="4">
    <source>
        <dbReference type="Proteomes" id="UP000297595"/>
    </source>
</evidence>
<feature type="compositionally biased region" description="Basic and acidic residues" evidence="1">
    <location>
        <begin position="201"/>
        <end position="216"/>
    </location>
</feature>
<keyword evidence="2" id="KW-0472">Membrane</keyword>
<keyword evidence="2" id="KW-0812">Transmembrane</keyword>
<evidence type="ECO:0000256" key="2">
    <source>
        <dbReference type="SAM" id="Phobius"/>
    </source>
</evidence>
<feature type="region of interest" description="Disordered" evidence="1">
    <location>
        <begin position="430"/>
        <end position="499"/>
    </location>
</feature>